<accession>A0A221T2A1</accession>
<protein>
    <recommendedName>
        <fullName evidence="1">DUF6915 domain-containing protein</fullName>
    </recommendedName>
</protein>
<name>A0A221T2A1_9DEIO</name>
<dbReference type="STRING" id="317577.GCA_000419625_03295"/>
<keyword evidence="3" id="KW-1185">Reference proteome</keyword>
<organism evidence="2 3">
    <name type="scientific">Deinococcus ficus</name>
    <dbReference type="NCBI Taxonomy" id="317577"/>
    <lineage>
        <taxon>Bacteria</taxon>
        <taxon>Thermotogati</taxon>
        <taxon>Deinococcota</taxon>
        <taxon>Deinococci</taxon>
        <taxon>Deinococcales</taxon>
        <taxon>Deinococcaceae</taxon>
        <taxon>Deinococcus</taxon>
    </lineage>
</organism>
<dbReference type="InterPro" id="IPR054061">
    <property type="entry name" value="DUF6915"/>
</dbReference>
<feature type="domain" description="DUF6915" evidence="1">
    <location>
        <begin position="2"/>
        <end position="104"/>
    </location>
</feature>
<dbReference type="Pfam" id="PF21866">
    <property type="entry name" value="DUF6915"/>
    <property type="match status" value="1"/>
</dbReference>
<reference evidence="2 3" key="1">
    <citation type="submission" date="2017-05" db="EMBL/GenBank/DDBJ databases">
        <title>The complete genome sequence of Deinococcus ficus isolated from the rhizosphere of the Ficus religiosa L. in Taiwan.</title>
        <authorList>
            <person name="Wu K.-M."/>
            <person name="Liao T.-L."/>
            <person name="Liu Y.-M."/>
            <person name="Young C.-C."/>
            <person name="Tsai S.-F."/>
        </authorList>
    </citation>
    <scope>NUCLEOTIDE SEQUENCE [LARGE SCALE GENOMIC DNA]</scope>
    <source>
        <strain evidence="2 3">CC-FR2-10</strain>
        <plasmid evidence="3">pdfi2</plasmid>
    </source>
</reference>
<dbReference type="Proteomes" id="UP000259030">
    <property type="component" value="Plasmid pDFI2"/>
</dbReference>
<keyword evidence="2" id="KW-0614">Plasmid</keyword>
<dbReference type="RefSeq" id="WP_027462245.1">
    <property type="nucleotide sequence ID" value="NZ_BNAK01000029.1"/>
</dbReference>
<dbReference type="EMBL" id="CP021083">
    <property type="protein sequence ID" value="ASN83033.1"/>
    <property type="molecule type" value="Genomic_DNA"/>
</dbReference>
<gene>
    <name evidence="2" type="ORF">DFI_17795</name>
</gene>
<evidence type="ECO:0000313" key="2">
    <source>
        <dbReference type="EMBL" id="ASN83033.1"/>
    </source>
</evidence>
<geneLocation type="plasmid" evidence="3">
    <name>pdfi2</name>
</geneLocation>
<dbReference type="KEGG" id="dfc:DFI_17795"/>
<sequence length="137" mass="15216">MAHPWHHAVSSARRFGGAPEDYLGIHQWFDQTKAHLPDARHRALLHSSFGIFLCEQVHGPTLVNSMGRHVPVRVIGEQHVQEDMGGTIPTVQDWLGELPLRPWMAVGARGLRTRLEGEAVPRRATRPKGAVLGADDE</sequence>
<evidence type="ECO:0000259" key="1">
    <source>
        <dbReference type="Pfam" id="PF21866"/>
    </source>
</evidence>
<dbReference type="AlphaFoldDB" id="A0A221T2A1"/>
<proteinExistence type="predicted"/>
<evidence type="ECO:0000313" key="3">
    <source>
        <dbReference type="Proteomes" id="UP000259030"/>
    </source>
</evidence>